<reference evidence="4" key="2">
    <citation type="submission" date="2019-10" db="EMBL/GenBank/DDBJ databases">
        <title>Conservation and host-specific expression of non-tandemly repeated heterogenous ribosome RNA gene in arbuscular mycorrhizal fungi.</title>
        <authorList>
            <person name="Maeda T."/>
            <person name="Kobayashi Y."/>
            <person name="Nakagawa T."/>
            <person name="Ezawa T."/>
            <person name="Yamaguchi K."/>
            <person name="Bino T."/>
            <person name="Nishimoto Y."/>
            <person name="Shigenobu S."/>
            <person name="Kawaguchi M."/>
        </authorList>
    </citation>
    <scope>NUCLEOTIDE SEQUENCE</scope>
    <source>
        <strain evidence="4">HR1</strain>
    </source>
</reference>
<evidence type="ECO:0000259" key="2">
    <source>
        <dbReference type="PROSITE" id="PS51253"/>
    </source>
</evidence>
<gene>
    <name evidence="4" type="ORF">RCL2_002000800</name>
    <name evidence="3" type="ORF">RclHR1_18280002</name>
</gene>
<feature type="domain" description="HTH CENPB-type" evidence="2">
    <location>
        <begin position="1"/>
        <end position="59"/>
    </location>
</feature>
<accession>A0A2Z6QR74</accession>
<evidence type="ECO:0000256" key="1">
    <source>
        <dbReference type="ARBA" id="ARBA00023125"/>
    </source>
</evidence>
<sequence length="132" mass="15759">MKQRKKGLAVTYAILRIKMLDILKEPDMVDIYGNVAEDFKTSNRWISVFMKRYKLAWQRHTKISQKLPVQTQELLESFRKFVIYLRTDKYFDLCNIINMDEISIWFNMTGNFIINQKGDKTIHICSISNEKN</sequence>
<dbReference type="PROSITE" id="PS51253">
    <property type="entry name" value="HTH_CENPB"/>
    <property type="match status" value="1"/>
</dbReference>
<dbReference type="EMBL" id="BLAL01000225">
    <property type="protein sequence ID" value="GES93256.1"/>
    <property type="molecule type" value="Genomic_DNA"/>
</dbReference>
<dbReference type="Proteomes" id="UP000247702">
    <property type="component" value="Unassembled WGS sequence"/>
</dbReference>
<dbReference type="STRING" id="94130.A0A2Z6QR74"/>
<dbReference type="Proteomes" id="UP000615446">
    <property type="component" value="Unassembled WGS sequence"/>
</dbReference>
<evidence type="ECO:0000313" key="3">
    <source>
        <dbReference type="EMBL" id="GBB91132.1"/>
    </source>
</evidence>
<keyword evidence="5" id="KW-1185">Reference proteome</keyword>
<dbReference type="InterPro" id="IPR006600">
    <property type="entry name" value="HTH_CenpB_DNA-bd_dom"/>
</dbReference>
<dbReference type="EMBL" id="BEXD01000922">
    <property type="protein sequence ID" value="GBB91132.1"/>
    <property type="molecule type" value="Genomic_DNA"/>
</dbReference>
<organism evidence="3 5">
    <name type="scientific">Rhizophagus clarus</name>
    <dbReference type="NCBI Taxonomy" id="94130"/>
    <lineage>
        <taxon>Eukaryota</taxon>
        <taxon>Fungi</taxon>
        <taxon>Fungi incertae sedis</taxon>
        <taxon>Mucoromycota</taxon>
        <taxon>Glomeromycotina</taxon>
        <taxon>Glomeromycetes</taxon>
        <taxon>Glomerales</taxon>
        <taxon>Glomeraceae</taxon>
        <taxon>Rhizophagus</taxon>
    </lineage>
</organism>
<proteinExistence type="predicted"/>
<dbReference type="Gene3D" id="1.10.10.60">
    <property type="entry name" value="Homeodomain-like"/>
    <property type="match status" value="1"/>
</dbReference>
<keyword evidence="1" id="KW-0238">DNA-binding</keyword>
<evidence type="ECO:0000313" key="4">
    <source>
        <dbReference type="EMBL" id="GES93256.1"/>
    </source>
</evidence>
<dbReference type="GO" id="GO:0003677">
    <property type="term" value="F:DNA binding"/>
    <property type="evidence" value="ECO:0007669"/>
    <property type="project" value="UniProtKB-KW"/>
</dbReference>
<dbReference type="OrthoDB" id="2444593at2759"/>
<reference evidence="3 5" key="1">
    <citation type="submission" date="2017-11" db="EMBL/GenBank/DDBJ databases">
        <title>The genome of Rhizophagus clarus HR1 reveals common genetic basis of auxotrophy among arbuscular mycorrhizal fungi.</title>
        <authorList>
            <person name="Kobayashi Y."/>
        </authorList>
    </citation>
    <scope>NUCLEOTIDE SEQUENCE [LARGE SCALE GENOMIC DNA]</scope>
    <source>
        <strain evidence="3 5">HR1</strain>
    </source>
</reference>
<comment type="caution">
    <text evidence="3">The sequence shown here is derived from an EMBL/GenBank/DDBJ whole genome shotgun (WGS) entry which is preliminary data.</text>
</comment>
<dbReference type="AlphaFoldDB" id="A0A2Z6QR74"/>
<protein>
    <submittedName>
        <fullName evidence="4">Pogo transposable element with KRAB domain</fullName>
    </submittedName>
</protein>
<evidence type="ECO:0000313" key="5">
    <source>
        <dbReference type="Proteomes" id="UP000247702"/>
    </source>
</evidence>
<name>A0A2Z6QR74_9GLOM</name>